<accession>A0ACC2EUZ4</accession>
<name>A0ACC2EUZ4_DIPCM</name>
<protein>
    <submittedName>
        <fullName evidence="1">Uncharacterized protein</fullName>
    </submittedName>
</protein>
<evidence type="ECO:0000313" key="2">
    <source>
        <dbReference type="Proteomes" id="UP001162992"/>
    </source>
</evidence>
<comment type="caution">
    <text evidence="1">The sequence shown here is derived from an EMBL/GenBank/DDBJ whole genome shotgun (WGS) entry which is preliminary data.</text>
</comment>
<keyword evidence="2" id="KW-1185">Reference proteome</keyword>
<dbReference type="EMBL" id="CM055092">
    <property type="protein sequence ID" value="KAJ7570304.1"/>
    <property type="molecule type" value="Genomic_DNA"/>
</dbReference>
<reference evidence="2" key="1">
    <citation type="journal article" date="2024" name="Proc. Natl. Acad. Sci. U.S.A.">
        <title>Extraordinary preservation of gene collinearity over three hundred million years revealed in homosporous lycophytes.</title>
        <authorList>
            <person name="Li C."/>
            <person name="Wickell D."/>
            <person name="Kuo L.Y."/>
            <person name="Chen X."/>
            <person name="Nie B."/>
            <person name="Liao X."/>
            <person name="Peng D."/>
            <person name="Ji J."/>
            <person name="Jenkins J."/>
            <person name="Williams M."/>
            <person name="Shu S."/>
            <person name="Plott C."/>
            <person name="Barry K."/>
            <person name="Rajasekar S."/>
            <person name="Grimwood J."/>
            <person name="Han X."/>
            <person name="Sun S."/>
            <person name="Hou Z."/>
            <person name="He W."/>
            <person name="Dai G."/>
            <person name="Sun C."/>
            <person name="Schmutz J."/>
            <person name="Leebens-Mack J.H."/>
            <person name="Li F.W."/>
            <person name="Wang L."/>
        </authorList>
    </citation>
    <scope>NUCLEOTIDE SEQUENCE [LARGE SCALE GENOMIC DNA]</scope>
    <source>
        <strain evidence="2">cv. PW_Plant_1</strain>
    </source>
</reference>
<evidence type="ECO:0000313" key="1">
    <source>
        <dbReference type="EMBL" id="KAJ7570304.1"/>
    </source>
</evidence>
<gene>
    <name evidence="1" type="ORF">O6H91_01G114200</name>
</gene>
<proteinExistence type="predicted"/>
<organism evidence="1 2">
    <name type="scientific">Diphasiastrum complanatum</name>
    <name type="common">Issler's clubmoss</name>
    <name type="synonym">Lycopodium complanatum</name>
    <dbReference type="NCBI Taxonomy" id="34168"/>
    <lineage>
        <taxon>Eukaryota</taxon>
        <taxon>Viridiplantae</taxon>
        <taxon>Streptophyta</taxon>
        <taxon>Embryophyta</taxon>
        <taxon>Tracheophyta</taxon>
        <taxon>Lycopodiopsida</taxon>
        <taxon>Lycopodiales</taxon>
        <taxon>Lycopodiaceae</taxon>
        <taxon>Lycopodioideae</taxon>
        <taxon>Diphasiastrum</taxon>
    </lineage>
</organism>
<sequence length="1387" mass="147543">MEAFAATVTPHVSELRNFRRPCPCSSVECGSVSTGAVGFLPGLQGLKPLPSLHLFNRLSLNPKINCCRTELPHLKGCRWLQCSGISDGKSRQTIGACQCKRRKCLSRIRTSKGFGQLVHEGFVYRRRCMSTLAGQVHLARINSDRYLGGDQSPWRRHISIIARCEAADSGEVFASTGKSQKINGHNGAGYKDAGDSPDGSFDTLSFGAEGPIKGAVEESIASGSSGSSDLKSTSQSLETQKEDSSIAHLGELLHFAEADLENARIDSARLEENARMVAEKAIALKDQAVDAEGAAESARLRLKTLLADESAAELALQVAKLAFAAAGSQAKFAEDSLEQACRIADHKSAVTAAEIVEGSGNNNTKAKCEKLADSALVTVDLNTDKTIAERVQGPAESNAKETVLSEESAAISETTFKENTLQAAQAELVACEKDLAKSEAELFRIQHAIQELQAEVTMLSEVALRARAIAAAADEDVATAMSMAEKAVALELEAAQKLNDAEIAALKAESHAADAVEVAATSELTEKLAIKATKTAETFSQEEKVNIEMLTYEVDARPSTSNIVEDEGKSLILDDAAKEALKASPSEEVVTESNGSAKQGSPDLFDAERKAEDLSAESRRLDFLFLREGESEKVKAASPQLKKVEMLKDMGDSGVPKACTKKSSRFFPASFFSLDDGEEFSPKSVFSGIFVTLKQIFPTLVVGLLLVGAGGAYLNNRLEKGASFFEPPEITTNIEEVASSAKPLIKKLRRIPSQFKKLIKEAHLEIHEEEASLFDVLWLLLASVIFVPIFQKIPGGSPVLGYLAAGVLIGPHSLHIIRHIHGTKAIAEFGVVFLLFNIGLELSVERLSSMKKYVFGFGSAQVLATAVVAGLFAYYVSGITGPAAIVIGNGLALSSTAVVLQVLQERGESTSRHGRAAFSVLLFQDLAVVVLLILIPLISPNSSKGGVGIQAIAEALGVAAVKAVIAITGIIAGCRLLLRPIYKRMAENHNPEIFAANTLLVVLGTSVLTARAGLSMALGAFLAGLLLAETEFALQVESDIAPYRGLLLGLFFMTVGMSIDPRLFIAKLPVILGALALLIGGKALVITALGRQFGLSTVAALRAGLLLAPGGEFAFVAFGEAVNQGILSSQMSSLLFLVVGLSMALTPWLAAGGQVIASRFEHHDVRSLLPAENEADDLQGHMIICGFGRVGQIIAQLLSSRLIPFVALDVRSERVSAGRALDLPVYFGDAGSKEVLHKLGAERAAAAVITLDTPGANYRAVWNLSKHFPHVKTFVRAHDIDHGLTLEKAGATAVVPETLEPSLQLASALLAQAKLPASEIATTIDEFRSRHLSELTELSETSGTSLGYGFSRIMGKPRPVSEVPSKKKLDDDGSADRRVDGEVVAVP</sequence>
<dbReference type="Proteomes" id="UP001162992">
    <property type="component" value="Chromosome 1"/>
</dbReference>